<reference evidence="2" key="1">
    <citation type="journal article" date="2012" name="Nature">
        <title>The tomato genome sequence provides insights into fleshy fruit evolution.</title>
        <authorList>
            <consortium name="Tomato Genome Consortium"/>
        </authorList>
    </citation>
    <scope>NUCLEOTIDE SEQUENCE [LARGE SCALE GENOMIC DNA]</scope>
    <source>
        <strain evidence="2">cv. Heinz 1706</strain>
    </source>
</reference>
<protein>
    <submittedName>
        <fullName evidence="2">Uncharacterized protein</fullName>
    </submittedName>
</protein>
<accession>A0A3Q7G7J4</accession>
<sequence>MEPPGLHLLARPQGGNHSLRGVNAMTEGISDKPPYASTITAPATNHTHPSTTILQGREKVQARHSAHNGMPAVIFKASEYYGVIADECRYTIVCRFYKTRPELTNQVPILRKNSN</sequence>
<reference evidence="2" key="2">
    <citation type="submission" date="2019-01" db="UniProtKB">
        <authorList>
            <consortium name="EnsemblPlants"/>
        </authorList>
    </citation>
    <scope>IDENTIFICATION</scope>
    <source>
        <strain evidence="2">cv. Heinz 1706</strain>
    </source>
</reference>
<dbReference type="Gramene" id="Solyc04g074620.1.1">
    <property type="protein sequence ID" value="Solyc04g074620.1.1.1"/>
    <property type="gene ID" value="Solyc04g074620.1"/>
</dbReference>
<dbReference type="InParanoid" id="A0A3Q7G7J4"/>
<keyword evidence="3" id="KW-1185">Reference proteome</keyword>
<dbReference type="AlphaFoldDB" id="A0A3Q7G7J4"/>
<name>A0A3Q7G7J4_SOLLC</name>
<evidence type="ECO:0000313" key="2">
    <source>
        <dbReference type="EnsemblPlants" id="Solyc04g074620.1.1.1"/>
    </source>
</evidence>
<dbReference type="PaxDb" id="4081-Solyc04g074620.1.1"/>
<dbReference type="Proteomes" id="UP000004994">
    <property type="component" value="Chromosome 4"/>
</dbReference>
<evidence type="ECO:0000256" key="1">
    <source>
        <dbReference type="SAM" id="MobiDB-lite"/>
    </source>
</evidence>
<feature type="compositionally biased region" description="Polar residues" evidence="1">
    <location>
        <begin position="37"/>
        <end position="49"/>
    </location>
</feature>
<evidence type="ECO:0000313" key="3">
    <source>
        <dbReference type="Proteomes" id="UP000004994"/>
    </source>
</evidence>
<feature type="region of interest" description="Disordered" evidence="1">
    <location>
        <begin position="1"/>
        <end position="49"/>
    </location>
</feature>
<dbReference type="EnsemblPlants" id="Solyc04g074620.1.1">
    <property type="protein sequence ID" value="Solyc04g074620.1.1.1"/>
    <property type="gene ID" value="Solyc04g074620.1"/>
</dbReference>
<organism evidence="2">
    <name type="scientific">Solanum lycopersicum</name>
    <name type="common">Tomato</name>
    <name type="synonym">Lycopersicon esculentum</name>
    <dbReference type="NCBI Taxonomy" id="4081"/>
    <lineage>
        <taxon>Eukaryota</taxon>
        <taxon>Viridiplantae</taxon>
        <taxon>Streptophyta</taxon>
        <taxon>Embryophyta</taxon>
        <taxon>Tracheophyta</taxon>
        <taxon>Spermatophyta</taxon>
        <taxon>Magnoliopsida</taxon>
        <taxon>eudicotyledons</taxon>
        <taxon>Gunneridae</taxon>
        <taxon>Pentapetalae</taxon>
        <taxon>asterids</taxon>
        <taxon>lamiids</taxon>
        <taxon>Solanales</taxon>
        <taxon>Solanaceae</taxon>
        <taxon>Solanoideae</taxon>
        <taxon>Solaneae</taxon>
        <taxon>Solanum</taxon>
        <taxon>Solanum subgen. Lycopersicon</taxon>
    </lineage>
</organism>
<proteinExistence type="predicted"/>